<dbReference type="HAMAP" id="MF_00454">
    <property type="entry name" value="FluC"/>
    <property type="match status" value="1"/>
</dbReference>
<comment type="subcellular location">
    <subcellularLocation>
        <location evidence="1 10">Cell membrane</location>
        <topology evidence="1 10">Multi-pass membrane protein</topology>
    </subcellularLocation>
</comment>
<comment type="caution">
    <text evidence="11">The sequence shown here is derived from an EMBL/GenBank/DDBJ whole genome shotgun (WGS) entry which is preliminary data.</text>
</comment>
<dbReference type="RefSeq" id="WP_136564370.1">
    <property type="nucleotide sequence ID" value="NZ_BAABLS010000007.1"/>
</dbReference>
<feature type="transmembrane region" description="Helical" evidence="10">
    <location>
        <begin position="63"/>
        <end position="82"/>
    </location>
</feature>
<keyword evidence="4 10" id="KW-1133">Transmembrane helix</keyword>
<comment type="function">
    <text evidence="9 10">Fluoride-specific ion channel. Important for reducing fluoride concentration in the cell, thus reducing its toxicity.</text>
</comment>
<keyword evidence="6 10" id="KW-0407">Ion channel</keyword>
<evidence type="ECO:0000256" key="10">
    <source>
        <dbReference type="HAMAP-Rule" id="MF_00454"/>
    </source>
</evidence>
<dbReference type="Pfam" id="PF02537">
    <property type="entry name" value="CRCB"/>
    <property type="match status" value="1"/>
</dbReference>
<dbReference type="PANTHER" id="PTHR28259:SF1">
    <property type="entry name" value="FLUORIDE EXPORT PROTEIN 1-RELATED"/>
    <property type="match status" value="1"/>
</dbReference>
<evidence type="ECO:0000313" key="12">
    <source>
        <dbReference type="Proteomes" id="UP000307087"/>
    </source>
</evidence>
<reference evidence="11 12" key="1">
    <citation type="journal article" date="2009" name="Int. J. Syst. Evol. Microbiol.">
        <title>Nocardioides caeni sp. nov., isolated from wastewater.</title>
        <authorList>
            <person name="Yoon J.H."/>
            <person name="Kang S.J."/>
            <person name="Park S."/>
            <person name="Kim W."/>
            <person name="Oh T.K."/>
        </authorList>
    </citation>
    <scope>NUCLEOTIDE SEQUENCE [LARGE SCALE GENOMIC DNA]</scope>
    <source>
        <strain evidence="11 12">DSM 23134</strain>
    </source>
</reference>
<evidence type="ECO:0000256" key="7">
    <source>
        <dbReference type="ARBA" id="ARBA00035120"/>
    </source>
</evidence>
<evidence type="ECO:0000256" key="3">
    <source>
        <dbReference type="ARBA" id="ARBA00022692"/>
    </source>
</evidence>
<dbReference type="PANTHER" id="PTHR28259">
    <property type="entry name" value="FLUORIDE EXPORT PROTEIN 1-RELATED"/>
    <property type="match status" value="1"/>
</dbReference>
<keyword evidence="10" id="KW-0915">Sodium</keyword>
<keyword evidence="12" id="KW-1185">Reference proteome</keyword>
<dbReference type="GO" id="GO:0005886">
    <property type="term" value="C:plasma membrane"/>
    <property type="evidence" value="ECO:0007669"/>
    <property type="project" value="UniProtKB-SubCell"/>
</dbReference>
<evidence type="ECO:0000256" key="9">
    <source>
        <dbReference type="ARBA" id="ARBA00049940"/>
    </source>
</evidence>
<evidence type="ECO:0000256" key="2">
    <source>
        <dbReference type="ARBA" id="ARBA00022475"/>
    </source>
</evidence>
<keyword evidence="2 10" id="KW-1003">Cell membrane</keyword>
<dbReference type="AlphaFoldDB" id="A0A4V4HJ28"/>
<sequence>MPPLSRLLPAVAAGGAVGSALRWGAGELAADGSGFPWTTFAINVAGSALLAALLLLPLARRSAAWAAALGPGLLGGFTTFSATSEQGRALLADDRPVLALTYLVATLGACVVAAIAVGQLAPALPEEDER</sequence>
<dbReference type="EMBL" id="STGW01000021">
    <property type="protein sequence ID" value="THV08916.1"/>
    <property type="molecule type" value="Genomic_DNA"/>
</dbReference>
<evidence type="ECO:0000256" key="4">
    <source>
        <dbReference type="ARBA" id="ARBA00022989"/>
    </source>
</evidence>
<evidence type="ECO:0000256" key="8">
    <source>
        <dbReference type="ARBA" id="ARBA00035585"/>
    </source>
</evidence>
<evidence type="ECO:0000256" key="1">
    <source>
        <dbReference type="ARBA" id="ARBA00004651"/>
    </source>
</evidence>
<keyword evidence="5 10" id="KW-0472">Membrane</keyword>
<evidence type="ECO:0000313" key="11">
    <source>
        <dbReference type="EMBL" id="THV08916.1"/>
    </source>
</evidence>
<evidence type="ECO:0000256" key="5">
    <source>
        <dbReference type="ARBA" id="ARBA00023136"/>
    </source>
</evidence>
<name>A0A4V4HJ28_9ACTN</name>
<organism evidence="11 12">
    <name type="scientific">Nocardioides caeni</name>
    <dbReference type="NCBI Taxonomy" id="574700"/>
    <lineage>
        <taxon>Bacteria</taxon>
        <taxon>Bacillati</taxon>
        <taxon>Actinomycetota</taxon>
        <taxon>Actinomycetes</taxon>
        <taxon>Propionibacteriales</taxon>
        <taxon>Nocardioidaceae</taxon>
        <taxon>Nocardioides</taxon>
    </lineage>
</organism>
<proteinExistence type="inferred from homology"/>
<protein>
    <recommendedName>
        <fullName evidence="10">Fluoride-specific ion channel FluC</fullName>
    </recommendedName>
</protein>
<keyword evidence="10" id="KW-0479">Metal-binding</keyword>
<feature type="binding site" evidence="10">
    <location>
        <position position="75"/>
    </location>
    <ligand>
        <name>Na(+)</name>
        <dbReference type="ChEBI" id="CHEBI:29101"/>
        <note>structural</note>
    </ligand>
</feature>
<keyword evidence="3 10" id="KW-0812">Transmembrane</keyword>
<dbReference type="GO" id="GO:0140114">
    <property type="term" value="P:cellular detoxification of fluoride"/>
    <property type="evidence" value="ECO:0007669"/>
    <property type="project" value="UniProtKB-UniRule"/>
</dbReference>
<comment type="catalytic activity">
    <reaction evidence="8">
        <text>fluoride(in) = fluoride(out)</text>
        <dbReference type="Rhea" id="RHEA:76159"/>
        <dbReference type="ChEBI" id="CHEBI:17051"/>
    </reaction>
    <physiologicalReaction direction="left-to-right" evidence="8">
        <dbReference type="Rhea" id="RHEA:76160"/>
    </physiologicalReaction>
</comment>
<evidence type="ECO:0000256" key="6">
    <source>
        <dbReference type="ARBA" id="ARBA00023303"/>
    </source>
</evidence>
<keyword evidence="10" id="KW-0406">Ion transport</keyword>
<dbReference type="InterPro" id="IPR003691">
    <property type="entry name" value="FluC"/>
</dbReference>
<feature type="binding site" evidence="10">
    <location>
        <position position="78"/>
    </location>
    <ligand>
        <name>Na(+)</name>
        <dbReference type="ChEBI" id="CHEBI:29101"/>
        <note>structural</note>
    </ligand>
</feature>
<accession>A0A4V4HJ28</accession>
<dbReference type="Proteomes" id="UP000307087">
    <property type="component" value="Unassembled WGS sequence"/>
</dbReference>
<dbReference type="GO" id="GO:0062054">
    <property type="term" value="F:fluoride channel activity"/>
    <property type="evidence" value="ECO:0007669"/>
    <property type="project" value="UniProtKB-UniRule"/>
</dbReference>
<feature type="transmembrane region" description="Helical" evidence="10">
    <location>
        <begin position="102"/>
        <end position="124"/>
    </location>
</feature>
<feature type="transmembrane region" description="Helical" evidence="10">
    <location>
        <begin position="34"/>
        <end position="56"/>
    </location>
</feature>
<dbReference type="OrthoDB" id="4408652at2"/>
<comment type="similarity">
    <text evidence="7 10">Belongs to the fluoride channel Fluc/FEX (TC 1.A.43) family.</text>
</comment>
<dbReference type="GO" id="GO:0046872">
    <property type="term" value="F:metal ion binding"/>
    <property type="evidence" value="ECO:0007669"/>
    <property type="project" value="UniProtKB-KW"/>
</dbReference>
<keyword evidence="10" id="KW-0813">Transport</keyword>
<comment type="activity regulation">
    <text evidence="10">Na(+) is not transported, but it plays an essential structural role and its presence is essential for fluoride channel function.</text>
</comment>
<gene>
    <name evidence="10" type="primary">fluC</name>
    <name evidence="10" type="synonym">crcB</name>
    <name evidence="11" type="ORF">E9934_18440</name>
</gene>